<dbReference type="Pfam" id="PF04860">
    <property type="entry name" value="Phage_portal"/>
    <property type="match status" value="1"/>
</dbReference>
<dbReference type="EMBL" id="LCYG01000087">
    <property type="protein sequence ID" value="KLK90369.1"/>
    <property type="molecule type" value="Genomic_DNA"/>
</dbReference>
<organism evidence="1 2">
    <name type="scientific">Microvirga vignae</name>
    <dbReference type="NCBI Taxonomy" id="1225564"/>
    <lineage>
        <taxon>Bacteria</taxon>
        <taxon>Pseudomonadati</taxon>
        <taxon>Pseudomonadota</taxon>
        <taxon>Alphaproteobacteria</taxon>
        <taxon>Hyphomicrobiales</taxon>
        <taxon>Methylobacteriaceae</taxon>
        <taxon>Microvirga</taxon>
    </lineage>
</organism>
<dbReference type="InterPro" id="IPR006944">
    <property type="entry name" value="Phage/GTA_portal"/>
</dbReference>
<keyword evidence="2" id="KW-1185">Reference proteome</keyword>
<proteinExistence type="predicted"/>
<reference evidence="1 2" key="1">
    <citation type="submission" date="2015-05" db="EMBL/GenBank/DDBJ databases">
        <title>Draft genome sequence of Microvirga vignae strain BR3299, a novel nitrogen fixing bacteria isolated from Brazil semi-aired region.</title>
        <authorList>
            <person name="Zilli J.E."/>
            <person name="Passos S.R."/>
            <person name="Leite J."/>
            <person name="Baldani J.I."/>
            <person name="Xavier G.R."/>
            <person name="Rumjaneck N.G."/>
            <person name="Simoes-Araujo J.L."/>
        </authorList>
    </citation>
    <scope>NUCLEOTIDE SEQUENCE [LARGE SCALE GENOMIC DNA]</scope>
    <source>
        <strain evidence="1 2">BR3299</strain>
    </source>
</reference>
<comment type="caution">
    <text evidence="1">The sequence shown here is derived from an EMBL/GenBank/DDBJ whole genome shotgun (WGS) entry which is preliminary data.</text>
</comment>
<protein>
    <recommendedName>
        <fullName evidence="3">Portal protein</fullName>
    </recommendedName>
</protein>
<dbReference type="Proteomes" id="UP000035489">
    <property type="component" value="Unassembled WGS sequence"/>
</dbReference>
<dbReference type="PATRIC" id="fig|1225564.3.peg.6836"/>
<name>A0A0H1R5R6_9HYPH</name>
<dbReference type="AlphaFoldDB" id="A0A0H1R5R6"/>
<evidence type="ECO:0008006" key="3">
    <source>
        <dbReference type="Google" id="ProtNLM"/>
    </source>
</evidence>
<accession>A0A0H1R5R6</accession>
<gene>
    <name evidence="1" type="ORF">AA309_26255</name>
</gene>
<dbReference type="STRING" id="1225564.AA309_26255"/>
<evidence type="ECO:0000313" key="1">
    <source>
        <dbReference type="EMBL" id="KLK90369.1"/>
    </source>
</evidence>
<evidence type="ECO:0000313" key="2">
    <source>
        <dbReference type="Proteomes" id="UP000035489"/>
    </source>
</evidence>
<sequence>MECLTTGSMRYRYSDPLTERHEVYLPDKIIHLRCFSKDGLLGVSPLARAQVAVGLAIAQSELAEAQISRGFVPDTVFTTETTFGAGEMADQAFRRLKEQIGTRLRKMTLGPEALLLEAGLKPYPLSAPGREQQFYEARVLGLEDVARVYGVPLSVAGLDKNASYGSLTEESRALRQNYFAPWAGRIEAQLRLALLSDEGRRTYTIEHDLSGLECGDLKARLEAYQIGINSEIFSPNECRIWEGMKRRDGGDIPESCCVSRNTAGWRS</sequence>